<dbReference type="Gene3D" id="3.90.930.1">
    <property type="match status" value="1"/>
</dbReference>
<reference evidence="1 2" key="1">
    <citation type="submission" date="2019-06" db="EMBL/GenBank/DDBJ databases">
        <title>Flavobacterium sp. MaA-Y11 from geoumgang.</title>
        <authorList>
            <person name="Jeong S."/>
        </authorList>
    </citation>
    <scope>NUCLEOTIDE SEQUENCE [LARGE SCALE GENOMIC DNA]</scope>
    <source>
        <strain evidence="1 2">MaA-Y11</strain>
    </source>
</reference>
<dbReference type="OrthoDB" id="1524045at2"/>
<evidence type="ECO:0008006" key="3">
    <source>
        <dbReference type="Google" id="ProtNLM"/>
    </source>
</evidence>
<evidence type="ECO:0000313" key="1">
    <source>
        <dbReference type="EMBL" id="TPD71146.1"/>
    </source>
</evidence>
<dbReference type="PROSITE" id="PS51257">
    <property type="entry name" value="PROKAR_LIPOPROTEIN"/>
    <property type="match status" value="1"/>
</dbReference>
<sequence>MVLKQFGILLIAFLLVSCHSQKIQIQKEGYTESGKIKDNKKVGKWKYSYENGKLYQVGRFNNNLETGSWKVFHSNGSLRQIGKFKNGKINGLWKFYHENGTLYGLGRAEDGNFKGVWQWFFPNGQIHTIRNYENGKLVSVDFAKNFKGQDIDKGTIENGKGTLIIYETQILKDSILEVLNYKDGQIK</sequence>
<name>A0A501QGV2_9FLAO</name>
<dbReference type="InterPro" id="IPR011652">
    <property type="entry name" value="MORN_2"/>
</dbReference>
<dbReference type="RefSeq" id="WP_139999259.1">
    <property type="nucleotide sequence ID" value="NZ_VFJE01000051.1"/>
</dbReference>
<protein>
    <recommendedName>
        <fullName evidence="3">Toxin-antitoxin system YwqK family antitoxin</fullName>
    </recommendedName>
</protein>
<dbReference type="SUPFAM" id="SSF82185">
    <property type="entry name" value="Histone H3 K4-specific methyltransferase SET7/9 N-terminal domain"/>
    <property type="match status" value="1"/>
</dbReference>
<accession>A0A501QGV2</accession>
<dbReference type="PANTHER" id="PTHR33706:SF1">
    <property type="entry name" value="TPR REPEAT PROTEIN"/>
    <property type="match status" value="1"/>
</dbReference>
<keyword evidence="2" id="KW-1185">Reference proteome</keyword>
<comment type="caution">
    <text evidence="1">The sequence shown here is derived from an EMBL/GenBank/DDBJ whole genome shotgun (WGS) entry which is preliminary data.</text>
</comment>
<dbReference type="Proteomes" id="UP000319175">
    <property type="component" value="Unassembled WGS sequence"/>
</dbReference>
<proteinExistence type="predicted"/>
<dbReference type="Pfam" id="PF07661">
    <property type="entry name" value="MORN_2"/>
    <property type="match status" value="4"/>
</dbReference>
<evidence type="ECO:0000313" key="2">
    <source>
        <dbReference type="Proteomes" id="UP000319175"/>
    </source>
</evidence>
<gene>
    <name evidence="1" type="ORF">FJA49_04400</name>
</gene>
<dbReference type="EMBL" id="VFJE01000051">
    <property type="protein sequence ID" value="TPD71146.1"/>
    <property type="molecule type" value="Genomic_DNA"/>
</dbReference>
<organism evidence="1 2">
    <name type="scientific">Flavobacterium microcysteis</name>
    <dbReference type="NCBI Taxonomy" id="2596891"/>
    <lineage>
        <taxon>Bacteria</taxon>
        <taxon>Pseudomonadati</taxon>
        <taxon>Bacteroidota</taxon>
        <taxon>Flavobacteriia</taxon>
        <taxon>Flavobacteriales</taxon>
        <taxon>Flavobacteriaceae</taxon>
        <taxon>Flavobacterium</taxon>
    </lineage>
</organism>
<dbReference type="PANTHER" id="PTHR33706">
    <property type="entry name" value="MORN VARIANT REPEAT PROTEIN"/>
    <property type="match status" value="1"/>
</dbReference>
<dbReference type="AlphaFoldDB" id="A0A501QGV2"/>